<evidence type="ECO:0000256" key="1">
    <source>
        <dbReference type="SAM" id="SignalP"/>
    </source>
</evidence>
<proteinExistence type="predicted"/>
<accession>A0AAE0I078</accession>
<gene>
    <name evidence="2" type="ORF">B0H66DRAFT_604192</name>
</gene>
<evidence type="ECO:0000313" key="2">
    <source>
        <dbReference type="EMBL" id="KAK3315884.1"/>
    </source>
</evidence>
<keyword evidence="1" id="KW-0732">Signal</keyword>
<name>A0AAE0I078_9PEZI</name>
<organism evidence="2 3">
    <name type="scientific">Apodospora peruviana</name>
    <dbReference type="NCBI Taxonomy" id="516989"/>
    <lineage>
        <taxon>Eukaryota</taxon>
        <taxon>Fungi</taxon>
        <taxon>Dikarya</taxon>
        <taxon>Ascomycota</taxon>
        <taxon>Pezizomycotina</taxon>
        <taxon>Sordariomycetes</taxon>
        <taxon>Sordariomycetidae</taxon>
        <taxon>Sordariales</taxon>
        <taxon>Lasiosphaeriaceae</taxon>
        <taxon>Apodospora</taxon>
    </lineage>
</organism>
<dbReference type="Proteomes" id="UP001283341">
    <property type="component" value="Unassembled WGS sequence"/>
</dbReference>
<dbReference type="AlphaFoldDB" id="A0AAE0I078"/>
<evidence type="ECO:0000313" key="3">
    <source>
        <dbReference type="Proteomes" id="UP001283341"/>
    </source>
</evidence>
<comment type="caution">
    <text evidence="2">The sequence shown here is derived from an EMBL/GenBank/DDBJ whole genome shotgun (WGS) entry which is preliminary data.</text>
</comment>
<protein>
    <submittedName>
        <fullName evidence="2">Uncharacterized protein</fullName>
    </submittedName>
</protein>
<sequence>MLFKSFSFSVFLAVSAVAATPVVENRALNDLEARGGEIAPDHISTRSKWSKRDDIVAREAEPQIAPDRISTRSKWSKRAEIAARSAEPEPEAVAAETGLVVGDPEAVEDTDNIIDCCISTRSQWSSAEVSE</sequence>
<dbReference type="EMBL" id="JAUEDM010000005">
    <property type="protein sequence ID" value="KAK3315884.1"/>
    <property type="molecule type" value="Genomic_DNA"/>
</dbReference>
<feature type="signal peptide" evidence="1">
    <location>
        <begin position="1"/>
        <end position="19"/>
    </location>
</feature>
<keyword evidence="3" id="KW-1185">Reference proteome</keyword>
<reference evidence="2" key="1">
    <citation type="journal article" date="2023" name="Mol. Phylogenet. Evol.">
        <title>Genome-scale phylogeny and comparative genomics of the fungal order Sordariales.</title>
        <authorList>
            <person name="Hensen N."/>
            <person name="Bonometti L."/>
            <person name="Westerberg I."/>
            <person name="Brannstrom I.O."/>
            <person name="Guillou S."/>
            <person name="Cros-Aarteil S."/>
            <person name="Calhoun S."/>
            <person name="Haridas S."/>
            <person name="Kuo A."/>
            <person name="Mondo S."/>
            <person name="Pangilinan J."/>
            <person name="Riley R."/>
            <person name="LaButti K."/>
            <person name="Andreopoulos B."/>
            <person name="Lipzen A."/>
            <person name="Chen C."/>
            <person name="Yan M."/>
            <person name="Daum C."/>
            <person name="Ng V."/>
            <person name="Clum A."/>
            <person name="Steindorff A."/>
            <person name="Ohm R.A."/>
            <person name="Martin F."/>
            <person name="Silar P."/>
            <person name="Natvig D.O."/>
            <person name="Lalanne C."/>
            <person name="Gautier V."/>
            <person name="Ament-Velasquez S.L."/>
            <person name="Kruys A."/>
            <person name="Hutchinson M.I."/>
            <person name="Powell A.J."/>
            <person name="Barry K."/>
            <person name="Miller A.N."/>
            <person name="Grigoriev I.V."/>
            <person name="Debuchy R."/>
            <person name="Gladieux P."/>
            <person name="Hiltunen Thoren M."/>
            <person name="Johannesson H."/>
        </authorList>
    </citation>
    <scope>NUCLEOTIDE SEQUENCE</scope>
    <source>
        <strain evidence="2">CBS 118394</strain>
    </source>
</reference>
<reference evidence="2" key="2">
    <citation type="submission" date="2023-06" db="EMBL/GenBank/DDBJ databases">
        <authorList>
            <consortium name="Lawrence Berkeley National Laboratory"/>
            <person name="Haridas S."/>
            <person name="Hensen N."/>
            <person name="Bonometti L."/>
            <person name="Westerberg I."/>
            <person name="Brannstrom I.O."/>
            <person name="Guillou S."/>
            <person name="Cros-Aarteil S."/>
            <person name="Calhoun S."/>
            <person name="Kuo A."/>
            <person name="Mondo S."/>
            <person name="Pangilinan J."/>
            <person name="Riley R."/>
            <person name="Labutti K."/>
            <person name="Andreopoulos B."/>
            <person name="Lipzen A."/>
            <person name="Chen C."/>
            <person name="Yanf M."/>
            <person name="Daum C."/>
            <person name="Ng V."/>
            <person name="Clum A."/>
            <person name="Steindorff A."/>
            <person name="Ohm R."/>
            <person name="Martin F."/>
            <person name="Silar P."/>
            <person name="Natvig D."/>
            <person name="Lalanne C."/>
            <person name="Gautier V."/>
            <person name="Ament-Velasquez S.L."/>
            <person name="Kruys A."/>
            <person name="Hutchinson M.I."/>
            <person name="Powell A.J."/>
            <person name="Barry K."/>
            <person name="Miller A.N."/>
            <person name="Grigoriev I.V."/>
            <person name="Debuchy R."/>
            <person name="Gladieux P."/>
            <person name="Thoren M.H."/>
            <person name="Johannesson H."/>
        </authorList>
    </citation>
    <scope>NUCLEOTIDE SEQUENCE</scope>
    <source>
        <strain evidence="2">CBS 118394</strain>
    </source>
</reference>
<feature type="chain" id="PRO_5041908362" evidence="1">
    <location>
        <begin position="20"/>
        <end position="131"/>
    </location>
</feature>